<dbReference type="InterPro" id="IPR000873">
    <property type="entry name" value="AMP-dep_synth/lig_dom"/>
</dbReference>
<dbReference type="PANTHER" id="PTHR44394:SF1">
    <property type="entry name" value="BETA-ALANINE-ACTIVATING ENZYME"/>
    <property type="match status" value="1"/>
</dbReference>
<dbReference type="InterPro" id="IPR018391">
    <property type="entry name" value="PQQ_b-propeller_rpt"/>
</dbReference>
<evidence type="ECO:0000259" key="2">
    <source>
        <dbReference type="Pfam" id="PF13570"/>
    </source>
</evidence>
<dbReference type="GO" id="GO:0043041">
    <property type="term" value="P:amino acid activation for nonribosomal peptide biosynthetic process"/>
    <property type="evidence" value="ECO:0007669"/>
    <property type="project" value="TreeGrafter"/>
</dbReference>
<dbReference type="SUPFAM" id="SSF56801">
    <property type="entry name" value="Acetyl-CoA synthetase-like"/>
    <property type="match status" value="1"/>
</dbReference>
<organism evidence="3 4">
    <name type="scientific">Dufourea novaeangliae</name>
    <name type="common">Sweat bee</name>
    <dbReference type="NCBI Taxonomy" id="178035"/>
    <lineage>
        <taxon>Eukaryota</taxon>
        <taxon>Metazoa</taxon>
        <taxon>Ecdysozoa</taxon>
        <taxon>Arthropoda</taxon>
        <taxon>Hexapoda</taxon>
        <taxon>Insecta</taxon>
        <taxon>Pterygota</taxon>
        <taxon>Neoptera</taxon>
        <taxon>Endopterygota</taxon>
        <taxon>Hymenoptera</taxon>
        <taxon>Apocrita</taxon>
        <taxon>Aculeata</taxon>
        <taxon>Apoidea</taxon>
        <taxon>Anthophila</taxon>
        <taxon>Halictidae</taxon>
        <taxon>Rophitinae</taxon>
        <taxon>Dufourea</taxon>
    </lineage>
</organism>
<dbReference type="OrthoDB" id="408177at2759"/>
<dbReference type="Pfam" id="PF13570">
    <property type="entry name" value="Beta-prop_ACSF4"/>
    <property type="match status" value="1"/>
</dbReference>
<dbReference type="SUPFAM" id="SSF47336">
    <property type="entry name" value="ACP-like"/>
    <property type="match status" value="1"/>
</dbReference>
<name>A0A154PIM4_DUFNO</name>
<dbReference type="PANTHER" id="PTHR44394">
    <property type="entry name" value="BETA-ALANINE-ACTIVATING ENZYME"/>
    <property type="match status" value="1"/>
</dbReference>
<feature type="domain" description="AMP-dependent synthetase/ligase" evidence="1">
    <location>
        <begin position="63"/>
        <end position="284"/>
    </location>
</feature>
<evidence type="ECO:0000259" key="1">
    <source>
        <dbReference type="Pfam" id="PF00501"/>
    </source>
</evidence>
<proteinExistence type="predicted"/>
<protein>
    <submittedName>
        <fullName evidence="3">Acyl-CoA synthetase family member 4</fullName>
    </submittedName>
</protein>
<dbReference type="Gene3D" id="3.40.50.12780">
    <property type="entry name" value="N-terminal domain of ligase-like"/>
    <property type="match status" value="1"/>
</dbReference>
<dbReference type="EMBL" id="KQ434926">
    <property type="protein sequence ID" value="KZC11726.1"/>
    <property type="molecule type" value="Genomic_DNA"/>
</dbReference>
<dbReference type="Pfam" id="PF00501">
    <property type="entry name" value="AMP-binding"/>
    <property type="match status" value="1"/>
</dbReference>
<dbReference type="InterPro" id="IPR042099">
    <property type="entry name" value="ANL_N_sf"/>
</dbReference>
<feature type="domain" description="Pyrrolo-quinoline quinone repeat" evidence="2">
    <location>
        <begin position="605"/>
        <end position="939"/>
    </location>
</feature>
<dbReference type="SMART" id="SM00564">
    <property type="entry name" value="PQQ"/>
    <property type="match status" value="5"/>
</dbReference>
<sequence length="940" mass="106738">LFYRILSCEFSFVIIPVNETEYTKLKNMLHIHYLFCKDTIIEGNIMKEFIIHGERIYLMKLKENQKQDMQYSDRNHYAYAICTSGSTGAPKVVKVMHACIIPNILDLKAKLNIQKCDKIAQFTSFTFDPSIIEIFLALSSAGTLFMSSKSLKNNANRFLEVAYSSQITVLQMTPSVFLYNWTTERLKATILSGNTSLRVLLLGGEPFPKLELFLEAKHPSNNTRFYNIYGITELSCWASINEIITTDMQSNTQYLGQVLSQTTFQVKNEKGELVSNGTGFLYIGSGSRICVIDDENVQDLNLPLFRDSGDIVYIDEESRIFYKGRSNNIIKRFGNKIHLTELEKFVLQVKFIKNCYVLWDESHHKLYLCLATKEKVTDYSIMNNVMVEHLQNLHPLYRPDKILFLEHFEFTSSGKISTNFLKKCIDEQMINTVTNNTDTQKVEEILRSLWRNSLNGENSGFLKLGGTSIIALQISSTMSKQMNVEFPELIGMLLNDATIDECFNYVTSIISDVKDTTINSFKSAPNNKQIIPLIHNLVQDKVLLKQSNAQNYDSGSVIRKTPVYKYQWHKCKGHINIESASIDNVSKLQYNTISKIEILKTFNLYKCIDASPIIFRYSDEKTYATVGSHSGLITTLQLELESCFPAFTVKLPDRIEASVLILDDFRGIVGCYDGNVYCIDLKTGKVIWKHQTGDVVKCSAVACKERRKIFVGSYDCYIYCLSIKDGLEIWKDKTSSGSISASGCLHLPSDCVLFGTLDGSCLALEQSSGKVIWRHKLTDPIFIPPVTLSTGLVLFCSVTGTLICFDIEINVKMWQYKVNGNVFAYVVKQNDPLTRRESIILASQNKNLYHLESTDANFRTQPTLKYVLSLESPVFATPWCENNILFIACTDGTLYIYNFITNTLTKTEKLPGEVFSSPVVYNDIVIIGCRDNNIYVLKLI</sequence>
<keyword evidence="4" id="KW-1185">Reference proteome</keyword>
<dbReference type="STRING" id="178035.A0A154PIM4"/>
<dbReference type="InterPro" id="IPR036736">
    <property type="entry name" value="ACP-like_sf"/>
</dbReference>
<dbReference type="InterPro" id="IPR002372">
    <property type="entry name" value="PQQ_rpt_dom"/>
</dbReference>
<dbReference type="InterPro" id="IPR045851">
    <property type="entry name" value="AMP-bd_C_sf"/>
</dbReference>
<evidence type="ECO:0000313" key="3">
    <source>
        <dbReference type="EMBL" id="KZC11726.1"/>
    </source>
</evidence>
<dbReference type="AlphaFoldDB" id="A0A154PIM4"/>
<evidence type="ECO:0000313" key="4">
    <source>
        <dbReference type="Proteomes" id="UP000076502"/>
    </source>
</evidence>
<accession>A0A154PIM4</accession>
<feature type="non-terminal residue" evidence="3">
    <location>
        <position position="1"/>
    </location>
</feature>
<reference evidence="3 4" key="1">
    <citation type="submission" date="2015-07" db="EMBL/GenBank/DDBJ databases">
        <title>The genome of Dufourea novaeangliae.</title>
        <authorList>
            <person name="Pan H."/>
            <person name="Kapheim K."/>
        </authorList>
    </citation>
    <scope>NUCLEOTIDE SEQUENCE [LARGE SCALE GENOMIC DNA]</scope>
    <source>
        <strain evidence="3">0120121106</strain>
        <tissue evidence="3">Whole body</tissue>
    </source>
</reference>
<dbReference type="Gene3D" id="2.130.10.10">
    <property type="entry name" value="YVTN repeat-like/Quinoprotein amine dehydrogenase"/>
    <property type="match status" value="2"/>
</dbReference>
<dbReference type="Proteomes" id="UP000076502">
    <property type="component" value="Unassembled WGS sequence"/>
</dbReference>
<gene>
    <name evidence="3" type="ORF">WN55_03566</name>
</gene>
<dbReference type="SUPFAM" id="SSF50998">
    <property type="entry name" value="Quinoprotein alcohol dehydrogenase-like"/>
    <property type="match status" value="1"/>
</dbReference>
<dbReference type="InterPro" id="IPR052091">
    <property type="entry name" value="Beta-ala_Activ/Resist"/>
</dbReference>
<dbReference type="InterPro" id="IPR015943">
    <property type="entry name" value="WD40/YVTN_repeat-like_dom_sf"/>
</dbReference>
<dbReference type="InterPro" id="IPR011047">
    <property type="entry name" value="Quinoprotein_ADH-like_sf"/>
</dbReference>
<dbReference type="Gene3D" id="3.30.300.30">
    <property type="match status" value="1"/>
</dbReference>
<feature type="non-terminal residue" evidence="3">
    <location>
        <position position="940"/>
    </location>
</feature>